<dbReference type="Gene3D" id="1.10.10.10">
    <property type="entry name" value="Winged helix-like DNA-binding domain superfamily/Winged helix DNA-binding domain"/>
    <property type="match status" value="1"/>
</dbReference>
<dbReference type="PROSITE" id="PS50931">
    <property type="entry name" value="HTH_LYSR"/>
    <property type="match status" value="1"/>
</dbReference>
<dbReference type="InterPro" id="IPR000847">
    <property type="entry name" value="LysR_HTH_N"/>
</dbReference>
<dbReference type="EMBL" id="JACBYR010000001">
    <property type="protein sequence ID" value="NYE80800.1"/>
    <property type="molecule type" value="Genomic_DNA"/>
</dbReference>
<dbReference type="InterPro" id="IPR036390">
    <property type="entry name" value="WH_DNA-bd_sf"/>
</dbReference>
<dbReference type="Pfam" id="PF03466">
    <property type="entry name" value="LysR_substrate"/>
    <property type="match status" value="1"/>
</dbReference>
<dbReference type="GO" id="GO:0032993">
    <property type="term" value="C:protein-DNA complex"/>
    <property type="evidence" value="ECO:0007669"/>
    <property type="project" value="TreeGrafter"/>
</dbReference>
<gene>
    <name evidence="6" type="ORF">FHW18_000071</name>
</gene>
<dbReference type="SUPFAM" id="SSF53850">
    <property type="entry name" value="Periplasmic binding protein-like II"/>
    <property type="match status" value="1"/>
</dbReference>
<comment type="caution">
    <text evidence="6">The sequence shown here is derived from an EMBL/GenBank/DDBJ whole genome shotgun (WGS) entry which is preliminary data.</text>
</comment>
<dbReference type="RefSeq" id="WP_179582258.1">
    <property type="nucleotide sequence ID" value="NZ_JACBYR010000001.1"/>
</dbReference>
<sequence length="321" mass="35260">MDLRQLRYFVAVAEAMSFTVAARNLNISQPPLSMHIRALEDALGTRLFDRTHRTITLTEAGVVFLEQARLTLSQMESAVRLTKLAGQGETGLLRIAFTNSVPLIPGFAQLIKRFRRQYPLARLEIVHMPTGPQLRALEDRSIDIGLMRPAPQFQPPAHLRFVQLWNNELRVVMPTDHPLAALNRPLAIKELADEPLILFPRDISCGLHEQITQLFNDAGTVPHLGQEAREAVTIVGLVAAGVGISLLPDVYASLQTTGIHYARLAARTTNCPLFLAHHNDNPTDLAARFVALAQSEIAAASLQPGNAARPRATEANEPIPA</sequence>
<dbReference type="CDD" id="cd08414">
    <property type="entry name" value="PBP2_LTTR_aromatics_like"/>
    <property type="match status" value="1"/>
</dbReference>
<dbReference type="Pfam" id="PF00126">
    <property type="entry name" value="HTH_1"/>
    <property type="match status" value="1"/>
</dbReference>
<name>A0A7Y9IPX0_9BURK</name>
<accession>A0A7Y9IPX0</accession>
<organism evidence="6 7">
    <name type="scientific">Pigmentiphaga litoralis</name>
    <dbReference type="NCBI Taxonomy" id="516702"/>
    <lineage>
        <taxon>Bacteria</taxon>
        <taxon>Pseudomonadati</taxon>
        <taxon>Pseudomonadota</taxon>
        <taxon>Betaproteobacteria</taxon>
        <taxon>Burkholderiales</taxon>
        <taxon>Alcaligenaceae</taxon>
        <taxon>Pigmentiphaga</taxon>
    </lineage>
</organism>
<dbReference type="FunFam" id="1.10.10.10:FF:000001">
    <property type="entry name" value="LysR family transcriptional regulator"/>
    <property type="match status" value="1"/>
</dbReference>
<dbReference type="SUPFAM" id="SSF46785">
    <property type="entry name" value="Winged helix' DNA-binding domain"/>
    <property type="match status" value="1"/>
</dbReference>
<protein>
    <submittedName>
        <fullName evidence="6">DNA-binding transcriptional LysR family regulator</fullName>
    </submittedName>
</protein>
<evidence type="ECO:0000256" key="1">
    <source>
        <dbReference type="ARBA" id="ARBA00009437"/>
    </source>
</evidence>
<dbReference type="AlphaFoldDB" id="A0A7Y9IPX0"/>
<evidence type="ECO:0000313" key="7">
    <source>
        <dbReference type="Proteomes" id="UP000542125"/>
    </source>
</evidence>
<reference evidence="6 7" key="1">
    <citation type="submission" date="2020-07" db="EMBL/GenBank/DDBJ databases">
        <title>Genomic Encyclopedia of Type Strains, Phase IV (KMG-V): Genome sequencing to study the core and pangenomes of soil and plant-associated prokaryotes.</title>
        <authorList>
            <person name="Whitman W."/>
        </authorList>
    </citation>
    <scope>NUCLEOTIDE SEQUENCE [LARGE SCALE GENOMIC DNA]</scope>
    <source>
        <strain evidence="6 7">SAS40</strain>
    </source>
</reference>
<dbReference type="InterPro" id="IPR036388">
    <property type="entry name" value="WH-like_DNA-bd_sf"/>
</dbReference>
<keyword evidence="2" id="KW-0805">Transcription regulation</keyword>
<evidence type="ECO:0000256" key="4">
    <source>
        <dbReference type="ARBA" id="ARBA00023163"/>
    </source>
</evidence>
<keyword evidence="7" id="KW-1185">Reference proteome</keyword>
<comment type="similarity">
    <text evidence="1">Belongs to the LysR transcriptional regulatory family.</text>
</comment>
<dbReference type="Proteomes" id="UP000542125">
    <property type="component" value="Unassembled WGS sequence"/>
</dbReference>
<dbReference type="PANTHER" id="PTHR30346:SF17">
    <property type="entry name" value="LYSR FAMILY TRANSCRIPTIONAL REGULATOR"/>
    <property type="match status" value="1"/>
</dbReference>
<keyword evidence="4" id="KW-0804">Transcription</keyword>
<evidence type="ECO:0000256" key="3">
    <source>
        <dbReference type="ARBA" id="ARBA00023125"/>
    </source>
</evidence>
<dbReference type="GO" id="GO:0003700">
    <property type="term" value="F:DNA-binding transcription factor activity"/>
    <property type="evidence" value="ECO:0007669"/>
    <property type="project" value="InterPro"/>
</dbReference>
<evidence type="ECO:0000256" key="2">
    <source>
        <dbReference type="ARBA" id="ARBA00023015"/>
    </source>
</evidence>
<dbReference type="InterPro" id="IPR005119">
    <property type="entry name" value="LysR_subst-bd"/>
</dbReference>
<evidence type="ECO:0000259" key="5">
    <source>
        <dbReference type="PROSITE" id="PS50931"/>
    </source>
</evidence>
<dbReference type="PRINTS" id="PR00039">
    <property type="entry name" value="HTHLYSR"/>
</dbReference>
<dbReference type="Gene3D" id="3.40.190.10">
    <property type="entry name" value="Periplasmic binding protein-like II"/>
    <property type="match status" value="2"/>
</dbReference>
<proteinExistence type="inferred from homology"/>
<feature type="domain" description="HTH lysR-type" evidence="5">
    <location>
        <begin position="1"/>
        <end position="58"/>
    </location>
</feature>
<keyword evidence="3 6" id="KW-0238">DNA-binding</keyword>
<evidence type="ECO:0000313" key="6">
    <source>
        <dbReference type="EMBL" id="NYE80800.1"/>
    </source>
</evidence>
<dbReference type="PANTHER" id="PTHR30346">
    <property type="entry name" value="TRANSCRIPTIONAL DUAL REGULATOR HCAR-RELATED"/>
    <property type="match status" value="1"/>
</dbReference>
<dbReference type="GO" id="GO:0003677">
    <property type="term" value="F:DNA binding"/>
    <property type="evidence" value="ECO:0007669"/>
    <property type="project" value="UniProtKB-KW"/>
</dbReference>